<evidence type="ECO:0000256" key="9">
    <source>
        <dbReference type="SAM" id="MobiDB-lite"/>
    </source>
</evidence>
<evidence type="ECO:0000256" key="7">
    <source>
        <dbReference type="PROSITE-ProRule" id="PRU00175"/>
    </source>
</evidence>
<dbReference type="Proteomes" id="UP000664169">
    <property type="component" value="Unassembled WGS sequence"/>
</dbReference>
<dbReference type="CDD" id="cd18793">
    <property type="entry name" value="SF2_C_SNF"/>
    <property type="match status" value="1"/>
</dbReference>
<dbReference type="InterPro" id="IPR013083">
    <property type="entry name" value="Znf_RING/FYVE/PHD"/>
</dbReference>
<dbReference type="Gene3D" id="3.30.40.10">
    <property type="entry name" value="Zinc/RING finger domain, C3HC4 (zinc finger)"/>
    <property type="match status" value="1"/>
</dbReference>
<dbReference type="InterPro" id="IPR027417">
    <property type="entry name" value="P-loop_NTPase"/>
</dbReference>
<dbReference type="SMART" id="SM00487">
    <property type="entry name" value="DEXDc"/>
    <property type="match status" value="1"/>
</dbReference>
<comment type="caution">
    <text evidence="12">The sequence shown here is derived from an EMBL/GenBank/DDBJ whole genome shotgun (WGS) entry which is preliminary data.</text>
</comment>
<keyword evidence="2" id="KW-0547">Nucleotide-binding</keyword>
<keyword evidence="8" id="KW-0175">Coiled coil</keyword>
<feature type="domain" description="RING-type" evidence="10">
    <location>
        <begin position="1129"/>
        <end position="1168"/>
    </location>
</feature>
<dbReference type="InterPro" id="IPR001650">
    <property type="entry name" value="Helicase_C-like"/>
</dbReference>
<dbReference type="EMBL" id="CAJPDQ010000019">
    <property type="protein sequence ID" value="CAF9923440.1"/>
    <property type="molecule type" value="Genomic_DNA"/>
</dbReference>
<dbReference type="InterPro" id="IPR014001">
    <property type="entry name" value="Helicase_ATP-bd"/>
</dbReference>
<dbReference type="Pfam" id="PF00176">
    <property type="entry name" value="SNF2-rel_dom"/>
    <property type="match status" value="1"/>
</dbReference>
<feature type="coiled-coil region" evidence="8">
    <location>
        <begin position="1079"/>
        <end position="1110"/>
    </location>
</feature>
<proteinExistence type="predicted"/>
<dbReference type="Pfam" id="PF26021">
    <property type="entry name" value="Ferritin_C144_05"/>
    <property type="match status" value="1"/>
</dbReference>
<dbReference type="InterPro" id="IPR017907">
    <property type="entry name" value="Znf_RING_CS"/>
</dbReference>
<dbReference type="GO" id="GO:0000209">
    <property type="term" value="P:protein polyubiquitination"/>
    <property type="evidence" value="ECO:0007669"/>
    <property type="project" value="TreeGrafter"/>
</dbReference>
<dbReference type="InterPro" id="IPR059033">
    <property type="entry name" value="C144_05_dom"/>
</dbReference>
<dbReference type="GO" id="GO:0006974">
    <property type="term" value="P:DNA damage response"/>
    <property type="evidence" value="ECO:0007669"/>
    <property type="project" value="TreeGrafter"/>
</dbReference>
<dbReference type="InterPro" id="IPR038718">
    <property type="entry name" value="SNF2-like_sf"/>
</dbReference>
<evidence type="ECO:0000256" key="3">
    <source>
        <dbReference type="ARBA" id="ARBA00022771"/>
    </source>
</evidence>
<feature type="region of interest" description="Disordered" evidence="9">
    <location>
        <begin position="26"/>
        <end position="46"/>
    </location>
</feature>
<dbReference type="GO" id="GO:0005634">
    <property type="term" value="C:nucleus"/>
    <property type="evidence" value="ECO:0007669"/>
    <property type="project" value="TreeGrafter"/>
</dbReference>
<dbReference type="Pfam" id="PF00271">
    <property type="entry name" value="Helicase_C"/>
    <property type="match status" value="1"/>
</dbReference>
<evidence type="ECO:0000256" key="6">
    <source>
        <dbReference type="ARBA" id="ARBA00022840"/>
    </source>
</evidence>
<dbReference type="InterPro" id="IPR049730">
    <property type="entry name" value="SNF2/RAD54-like_C"/>
</dbReference>
<keyword evidence="3 7" id="KW-0863">Zinc-finger</keyword>
<dbReference type="SMART" id="SM00184">
    <property type="entry name" value="RING"/>
    <property type="match status" value="1"/>
</dbReference>
<evidence type="ECO:0000313" key="12">
    <source>
        <dbReference type="EMBL" id="CAF9923440.1"/>
    </source>
</evidence>
<dbReference type="SUPFAM" id="SSF57850">
    <property type="entry name" value="RING/U-box"/>
    <property type="match status" value="1"/>
</dbReference>
<dbReference type="Gene3D" id="3.40.50.300">
    <property type="entry name" value="P-loop containing nucleotide triphosphate hydrolases"/>
    <property type="match status" value="1"/>
</dbReference>
<dbReference type="OrthoDB" id="5330228at2759"/>
<dbReference type="GO" id="GO:0016787">
    <property type="term" value="F:hydrolase activity"/>
    <property type="evidence" value="ECO:0007669"/>
    <property type="project" value="UniProtKB-KW"/>
</dbReference>
<keyword evidence="1" id="KW-0479">Metal-binding</keyword>
<keyword evidence="5" id="KW-0862">Zinc</keyword>
<dbReference type="SUPFAM" id="SSF52540">
    <property type="entry name" value="P-loop containing nucleoside triphosphate hydrolases"/>
    <property type="match status" value="2"/>
</dbReference>
<dbReference type="InterPro" id="IPR000330">
    <property type="entry name" value="SNF2_N"/>
</dbReference>
<dbReference type="Pfam" id="PF13920">
    <property type="entry name" value="zf-C3HC4_3"/>
    <property type="match status" value="1"/>
</dbReference>
<evidence type="ECO:0000259" key="10">
    <source>
        <dbReference type="PROSITE" id="PS50089"/>
    </source>
</evidence>
<organism evidence="12 13">
    <name type="scientific">Gomphillus americanus</name>
    <dbReference type="NCBI Taxonomy" id="1940652"/>
    <lineage>
        <taxon>Eukaryota</taxon>
        <taxon>Fungi</taxon>
        <taxon>Dikarya</taxon>
        <taxon>Ascomycota</taxon>
        <taxon>Pezizomycotina</taxon>
        <taxon>Lecanoromycetes</taxon>
        <taxon>OSLEUM clade</taxon>
        <taxon>Ostropomycetidae</taxon>
        <taxon>Ostropales</taxon>
        <taxon>Graphidaceae</taxon>
        <taxon>Gomphilloideae</taxon>
        <taxon>Gomphillus</taxon>
    </lineage>
</organism>
<evidence type="ECO:0000256" key="4">
    <source>
        <dbReference type="ARBA" id="ARBA00022801"/>
    </source>
</evidence>
<evidence type="ECO:0000256" key="2">
    <source>
        <dbReference type="ARBA" id="ARBA00022741"/>
    </source>
</evidence>
<protein>
    <submittedName>
        <fullName evidence="12">Uncharacterized protein</fullName>
    </submittedName>
</protein>
<feature type="domain" description="Helicase ATP-binding" evidence="11">
    <location>
        <begin position="323"/>
        <end position="523"/>
    </location>
</feature>
<dbReference type="InterPro" id="IPR052583">
    <property type="entry name" value="ATP-helicase/E3_Ub-Ligase"/>
</dbReference>
<evidence type="ECO:0000256" key="5">
    <source>
        <dbReference type="ARBA" id="ARBA00022833"/>
    </source>
</evidence>
<evidence type="ECO:0000259" key="11">
    <source>
        <dbReference type="PROSITE" id="PS51192"/>
    </source>
</evidence>
<dbReference type="PROSITE" id="PS00518">
    <property type="entry name" value="ZF_RING_1"/>
    <property type="match status" value="1"/>
</dbReference>
<dbReference type="GO" id="GO:0008270">
    <property type="term" value="F:zinc ion binding"/>
    <property type="evidence" value="ECO:0007669"/>
    <property type="project" value="UniProtKB-KW"/>
</dbReference>
<reference evidence="12" key="1">
    <citation type="submission" date="2021-03" db="EMBL/GenBank/DDBJ databases">
        <authorList>
            <person name="Tagirdzhanova G."/>
        </authorList>
    </citation>
    <scope>NUCLEOTIDE SEQUENCE</scope>
</reference>
<dbReference type="GO" id="GO:0061630">
    <property type="term" value="F:ubiquitin protein ligase activity"/>
    <property type="evidence" value="ECO:0007669"/>
    <property type="project" value="TreeGrafter"/>
</dbReference>
<gene>
    <name evidence="12" type="ORF">GOMPHAMPRED_002839</name>
</gene>
<dbReference type="PROSITE" id="PS51192">
    <property type="entry name" value="HELICASE_ATP_BIND_1"/>
    <property type="match status" value="1"/>
</dbReference>
<sequence>MTSTNLSWEAILHSFDTVPPGFANLSDDRASSSASGQAPKRRKVDKETTSAELFPILLRRIHLRLEFPWDRRHLASEQLPQSCYVTPFLVQAITPTSPEYGYASNGGTDGRLLQRLSLSSFPESFIITYKAGDDRSEKFSVSLQRHFDRPNFKAILQAAIPFQKQSSKQLCACVFQLLRDLSGHYYIQLDVSWKDSTSLVEIPADASYSKLLSLVTPELRPIGSSAWSPRDFYDSVYVPSKVDKTFEELDVSELQSNLFAYQKRTVGWMLSREGVDVHGRSLSVSLDNGKSQGWIPFKSAENQTVYINQWLGLVSSNHEALTNNPYTRVSGGILAEEMGLGKTVEILGLLMCHKRDMTVSNHGTIDNLLPTAATIIIAPESIVGQWASEINLHAPTLQVLVYQGIKKGGKKTEKELLTQIQGSDIVLCSYNTLAREVHFAREPPSRNMRYERKDEHERPRSPLVQVNWWRCVLDECQMIQSGVSNAAEVALHLPRQHAWAVSGTPLRKDPGDVYGLLCFLQLLPFSWSTKTWTRLLDHHQEIFKGLINQIAIRHTKHLVKDEIELPPQKRIISTISLTQIEDQHYSNVFDQMCARLGLDRQGGPLREDWDPNDPDTIEQMRVWLTQLRQICLHPYIGMRNKRALGGRPDDVLRTVGDVLQVMIEQNEVTLRADEKSFLTARLRRGQLLESEQKTQEALDTWKSALTSIQAMVKDARLAVEKILMEIDDKKEDWSSEKAAKHTRLTQLRARLRLALELEHVAQFFIGNAYFQLKENDAVVVPESEEYQRLEQLEVKQYDAAKALRVEMLMEPREAAQKLISALNSESTWGKNVIKASKQGFPEVQENGGIESGEILDSLDELAGRYNSLLNQILAWRGQLIEILSRHLVDQDDKEIEGDEYETSTKEQDEAYVRMDIFRAAVADLSETLTGQENALIKKDVSSWTILAKEGHGHAPELMLELLQLRSTLKPPKSLGSIRGILAVLRSKKNSFYQSDIRESRRKLEAEMMESVESAFRKHLLEHEKLESMLVRDVSGFINVQNARLEFYRQLQHLSDLVAPWPEEEGQDEVQQLYTSEALLAMKQKRIEQACAKLDLEEKQLQENIKKKAAQARYLEHLKNASSLGEERRCIICQGDQYEIGVLTTCGHLFCKECINHWLASHAKCPQCRATIKSRSELYQITYKPQEIRMEEEVTSSSSSSIDEDKDPSKLTSIYSQISTQHLNEIKSVDLPYSYTTKIDFIARHIIWLRKSDPGSKTVVFSQFRSFCPGRLCLAFEKLGIRFAVVGGKIGIDRFKHDPNIECLLMHAGSQASGMNLVNASHVLLCEPLVNTALELQAIARVHRIGQHRPTTVWMYLIEGTVEKAIYDLSVERRLEHIGKQKRDKQNGTTTPKGGVDEDIEAADAEEMNDKPLITLINKSHEGEIVEKDDLWTCLFGNVQPRRELPELRFGEGDREMIES</sequence>
<dbReference type="PANTHER" id="PTHR45865:SF1">
    <property type="entry name" value="E3 UBIQUITIN-PROTEIN LIGASE SHPRH"/>
    <property type="match status" value="1"/>
</dbReference>
<keyword evidence="13" id="KW-1185">Reference proteome</keyword>
<evidence type="ECO:0000313" key="13">
    <source>
        <dbReference type="Proteomes" id="UP000664169"/>
    </source>
</evidence>
<name>A0A8H3IJR1_9LECA</name>
<keyword evidence="6" id="KW-0067">ATP-binding</keyword>
<accession>A0A8H3IJR1</accession>
<keyword evidence="4" id="KW-0378">Hydrolase</keyword>
<dbReference type="InterPro" id="IPR001841">
    <property type="entry name" value="Znf_RING"/>
</dbReference>
<evidence type="ECO:0000256" key="1">
    <source>
        <dbReference type="ARBA" id="ARBA00022723"/>
    </source>
</evidence>
<dbReference type="PROSITE" id="PS50089">
    <property type="entry name" value="ZF_RING_2"/>
    <property type="match status" value="1"/>
</dbReference>
<evidence type="ECO:0000256" key="8">
    <source>
        <dbReference type="SAM" id="Coils"/>
    </source>
</evidence>
<dbReference type="PANTHER" id="PTHR45865">
    <property type="entry name" value="E3 UBIQUITIN-PROTEIN LIGASE SHPRH FAMILY MEMBER"/>
    <property type="match status" value="1"/>
</dbReference>
<dbReference type="GO" id="GO:0005524">
    <property type="term" value="F:ATP binding"/>
    <property type="evidence" value="ECO:0007669"/>
    <property type="project" value="InterPro"/>
</dbReference>
<dbReference type="Gene3D" id="3.40.50.10810">
    <property type="entry name" value="Tandem AAA-ATPase domain"/>
    <property type="match status" value="1"/>
</dbReference>